<comment type="caution">
    <text evidence="6">The sequence shown here is derived from an EMBL/GenBank/DDBJ whole genome shotgun (WGS) entry which is preliminary data.</text>
</comment>
<feature type="region of interest" description="Disordered" evidence="5">
    <location>
        <begin position="19"/>
        <end position="93"/>
    </location>
</feature>
<evidence type="ECO:0000313" key="7">
    <source>
        <dbReference type="Proteomes" id="UP000285278"/>
    </source>
</evidence>
<dbReference type="STRING" id="1451189.CFAL_04430"/>
<comment type="function">
    <text evidence="4">Cell division protein that is part of the divisome complex and is recruited early to the Z-ring. Probably stimulates Z-ring formation, perhaps through the cross-linking of FtsZ protofilaments. Its function overlaps with FtsA.</text>
</comment>
<evidence type="ECO:0000313" key="6">
    <source>
        <dbReference type="EMBL" id="RIX35274.1"/>
    </source>
</evidence>
<dbReference type="OrthoDB" id="4411196at2"/>
<proteinExistence type="predicted"/>
<evidence type="ECO:0000256" key="2">
    <source>
        <dbReference type="ARBA" id="ARBA00023210"/>
    </source>
</evidence>
<reference evidence="6 7" key="1">
    <citation type="submission" date="2018-09" db="EMBL/GenBank/DDBJ databases">
        <title>Optimization and identification of Corynebacterium falsenii FN1-14 from fish paste.</title>
        <authorList>
            <person name="Daroonpunt R."/>
            <person name="Tanasupawat S."/>
        </authorList>
    </citation>
    <scope>NUCLEOTIDE SEQUENCE [LARGE SCALE GENOMIC DNA]</scope>
    <source>
        <strain evidence="6 7">FN1-14</strain>
    </source>
</reference>
<dbReference type="GO" id="GO:0000917">
    <property type="term" value="P:division septum assembly"/>
    <property type="evidence" value="ECO:0007669"/>
    <property type="project" value="UniProtKB-KW"/>
</dbReference>
<evidence type="ECO:0000256" key="3">
    <source>
        <dbReference type="ARBA" id="ARBA00023306"/>
    </source>
</evidence>
<accession>A0A418Q7J9</accession>
<dbReference type="PANTHER" id="PTHR35798">
    <property type="entry name" value="CELL DIVISION PROTEIN SEPF"/>
    <property type="match status" value="1"/>
</dbReference>
<dbReference type="Gene3D" id="3.30.110.150">
    <property type="entry name" value="SepF-like protein"/>
    <property type="match status" value="1"/>
</dbReference>
<name>A0A418Q7J9_9CORY</name>
<evidence type="ECO:0000256" key="5">
    <source>
        <dbReference type="SAM" id="MobiDB-lite"/>
    </source>
</evidence>
<keyword evidence="1" id="KW-0132">Cell division</keyword>
<dbReference type="EMBL" id="QXJK01000004">
    <property type="protein sequence ID" value="RIX35274.1"/>
    <property type="molecule type" value="Genomic_DNA"/>
</dbReference>
<dbReference type="PANTHER" id="PTHR35798:SF1">
    <property type="entry name" value="CELL DIVISION PROTEIN SEPF"/>
    <property type="match status" value="1"/>
</dbReference>
<dbReference type="Proteomes" id="UP000285278">
    <property type="component" value="Unassembled WGS sequence"/>
</dbReference>
<dbReference type="Pfam" id="PF04472">
    <property type="entry name" value="SepF"/>
    <property type="match status" value="1"/>
</dbReference>
<keyword evidence="2" id="KW-0717">Septation</keyword>
<dbReference type="InterPro" id="IPR038594">
    <property type="entry name" value="SepF-like_sf"/>
</dbReference>
<sequence length="178" mass="19738">MGNNSMDKIKEFFGFGTVDSYQNDYEDDRFREERDYPSYRSDVREDRYGSRHSSYSSYDDAPSPRARYGGSGASRVDDIPARRSQPVQPAQPSYTAMTLGSYTQAGDLAAELKKGDIVAFSLSGLEKSEARRVLDFAAGLARGLDAKLEKLKGVRNFVLIPNGVTLEQDQLDAVADDL</sequence>
<feature type="compositionally biased region" description="Basic and acidic residues" evidence="5">
    <location>
        <begin position="28"/>
        <end position="49"/>
    </location>
</feature>
<organism evidence="6 7">
    <name type="scientific">Corynebacterium falsenii</name>
    <dbReference type="NCBI Taxonomy" id="108486"/>
    <lineage>
        <taxon>Bacteria</taxon>
        <taxon>Bacillati</taxon>
        <taxon>Actinomycetota</taxon>
        <taxon>Actinomycetes</taxon>
        <taxon>Mycobacteriales</taxon>
        <taxon>Corynebacteriaceae</taxon>
        <taxon>Corynebacterium</taxon>
    </lineage>
</organism>
<gene>
    <name evidence="6" type="ORF">D3M95_05275</name>
</gene>
<dbReference type="RefSeq" id="WP_025402505.1">
    <property type="nucleotide sequence ID" value="NZ_CBCRUA010000003.1"/>
</dbReference>
<dbReference type="AlphaFoldDB" id="A0A418Q7J9"/>
<dbReference type="InterPro" id="IPR007561">
    <property type="entry name" value="Cell_div_SepF/SepF-rel"/>
</dbReference>
<keyword evidence="3" id="KW-0131">Cell cycle</keyword>
<feature type="compositionally biased region" description="Low complexity" evidence="5">
    <location>
        <begin position="51"/>
        <end position="64"/>
    </location>
</feature>
<evidence type="ECO:0000256" key="1">
    <source>
        <dbReference type="ARBA" id="ARBA00022618"/>
    </source>
</evidence>
<protein>
    <submittedName>
        <fullName evidence="6">DUF552 domain-containing protein</fullName>
    </submittedName>
</protein>
<dbReference type="InterPro" id="IPR023052">
    <property type="entry name" value="Cell_div_SepF"/>
</dbReference>
<evidence type="ECO:0000256" key="4">
    <source>
        <dbReference type="ARBA" id="ARBA00044936"/>
    </source>
</evidence>
<keyword evidence="7" id="KW-1185">Reference proteome</keyword>